<dbReference type="AlphaFoldDB" id="A0A370DT63"/>
<keyword evidence="3" id="KW-1185">Reference proteome</keyword>
<dbReference type="Proteomes" id="UP000254771">
    <property type="component" value="Unassembled WGS sequence"/>
</dbReference>
<evidence type="ECO:0000313" key="2">
    <source>
        <dbReference type="EMBL" id="RDH88391.1"/>
    </source>
</evidence>
<gene>
    <name evidence="2" type="ORF">DIZ78_00150</name>
</gene>
<accession>A0A370DT63</accession>
<dbReference type="EMBL" id="QFXE01000001">
    <property type="protein sequence ID" value="RDH88391.1"/>
    <property type="molecule type" value="Genomic_DNA"/>
</dbReference>
<proteinExistence type="predicted"/>
<organism evidence="2 3">
    <name type="scientific">endosymbiont of Escarpia spicata</name>
    <dbReference type="NCBI Taxonomy" id="2200908"/>
    <lineage>
        <taxon>Bacteria</taxon>
        <taxon>Pseudomonadati</taxon>
        <taxon>Pseudomonadota</taxon>
        <taxon>Gammaproteobacteria</taxon>
        <taxon>sulfur-oxidizing symbionts</taxon>
    </lineage>
</organism>
<dbReference type="Gene3D" id="1.10.760.10">
    <property type="entry name" value="Cytochrome c-like domain"/>
    <property type="match status" value="1"/>
</dbReference>
<dbReference type="GO" id="GO:0020037">
    <property type="term" value="F:heme binding"/>
    <property type="evidence" value="ECO:0007669"/>
    <property type="project" value="InterPro"/>
</dbReference>
<name>A0A370DT63_9GAMM</name>
<feature type="chain" id="PRO_5016744328" evidence="1">
    <location>
        <begin position="22"/>
        <end position="92"/>
    </location>
</feature>
<protein>
    <submittedName>
        <fullName evidence="2">Green heme protein</fullName>
    </submittedName>
</protein>
<keyword evidence="1" id="KW-0732">Signal</keyword>
<evidence type="ECO:0000256" key="1">
    <source>
        <dbReference type="SAM" id="SignalP"/>
    </source>
</evidence>
<dbReference type="InterPro" id="IPR036909">
    <property type="entry name" value="Cyt_c-like_dom_sf"/>
</dbReference>
<evidence type="ECO:0000313" key="3">
    <source>
        <dbReference type="Proteomes" id="UP000254771"/>
    </source>
</evidence>
<feature type="signal peptide" evidence="1">
    <location>
        <begin position="1"/>
        <end position="21"/>
    </location>
</feature>
<comment type="caution">
    <text evidence="2">The sequence shown here is derived from an EMBL/GenBank/DDBJ whole genome shotgun (WGS) entry which is preliminary data.</text>
</comment>
<dbReference type="SUPFAM" id="SSF46626">
    <property type="entry name" value="Cytochrome c"/>
    <property type="match status" value="1"/>
</dbReference>
<reference evidence="2 3" key="1">
    <citation type="journal article" date="2018" name="ISME J.">
        <title>Endosymbiont genomes yield clues of tubeworm success.</title>
        <authorList>
            <person name="Li Y."/>
            <person name="Liles M.R."/>
            <person name="Halanych K.M."/>
        </authorList>
    </citation>
    <scope>NUCLEOTIDE SEQUENCE [LARGE SCALE GENOMIC DNA]</scope>
    <source>
        <strain evidence="2">A1462</strain>
    </source>
</reference>
<sequence>MLKILITIASISAAFSATIQAADVKAGKELVNNNCTCCHGSEIYTRKDRMVTTLPGLHKQVRRCEQMLGLTWFDEDVDNASAHLNEQFYKLK</sequence>
<dbReference type="GO" id="GO:0009055">
    <property type="term" value="F:electron transfer activity"/>
    <property type="evidence" value="ECO:0007669"/>
    <property type="project" value="InterPro"/>
</dbReference>